<feature type="compositionally biased region" description="Low complexity" evidence="1">
    <location>
        <begin position="266"/>
        <end position="285"/>
    </location>
</feature>
<dbReference type="GeneID" id="77812577"/>
<feature type="region of interest" description="Disordered" evidence="1">
    <location>
        <begin position="239"/>
        <end position="386"/>
    </location>
</feature>
<evidence type="ECO:0000256" key="1">
    <source>
        <dbReference type="SAM" id="MobiDB-lite"/>
    </source>
</evidence>
<organism evidence="2 3">
    <name type="scientific">Puccinia triticina</name>
    <dbReference type="NCBI Taxonomy" id="208348"/>
    <lineage>
        <taxon>Eukaryota</taxon>
        <taxon>Fungi</taxon>
        <taxon>Dikarya</taxon>
        <taxon>Basidiomycota</taxon>
        <taxon>Pucciniomycotina</taxon>
        <taxon>Pucciniomycetes</taxon>
        <taxon>Pucciniales</taxon>
        <taxon>Pucciniaceae</taxon>
        <taxon>Puccinia</taxon>
    </lineage>
</organism>
<protein>
    <submittedName>
        <fullName evidence="2">Uncharacterized protein</fullName>
    </submittedName>
</protein>
<sequence>MTPTPGPQDGRNRGASRARSGAGSCTPVPGADLHPPIAFSASPGQDKQALAVFIESRASADVFAREPYDARKDRWLARLGRYLAFFTGRKTASTAGVSGWPITSEKVLLWMARVARRPTGAKLRANLQALEAARSATHHLFAPRFPALADTSLLLVPEVQQTLAALQADKIAASSAKTRSKSAPSSTRIAPSTPKPSSAATAHTASSLADLTAAENAPDTGETGCAQAARVITTFSPSTAKDTSTAANNVAVDTGSSSTQATRVISRSNRYTARSTSRSSAKNSTGPATPSLRPQETGEVKKPRVLPAPPGNQKKKEKEAPDPPSLPRQARPRGKPPARASGGCKRDPRTKLHYESSEHELDIAYGDDYRPLRKKPKPCPPRDPPLLSGEHAHLLVPAPPLYHSISVFAETRRPDVRVRILEALRRDHPYNGDIEDVLAGLEVPMQRLTGPDGELGTLGSADDLTACVAAYLEYWAREGVAGFPMAAMKVSVWLASIPGATATETGDIAWSFDRLARALAGQAGPAYVYPRSFLDAPLWRDFCAECGRPAALEPPLDPASHEEDPAACSPSASTSEGPLSSLHPPSPLVDSSLLALAALFPAGQPGLPSPPKLARMDALASPDLQALLTPESYRQLCRKRDAIGSLEHRKFLQHLHRFLHLLS</sequence>
<dbReference type="EMBL" id="CP110428">
    <property type="protein sequence ID" value="WAQ87366.1"/>
    <property type="molecule type" value="Genomic_DNA"/>
</dbReference>
<proteinExistence type="predicted"/>
<feature type="region of interest" description="Disordered" evidence="1">
    <location>
        <begin position="1"/>
        <end position="40"/>
    </location>
</feature>
<feature type="compositionally biased region" description="Low complexity" evidence="1">
    <location>
        <begin position="13"/>
        <end position="24"/>
    </location>
</feature>
<feature type="compositionally biased region" description="Polar residues" evidence="1">
    <location>
        <begin position="239"/>
        <end position="248"/>
    </location>
</feature>
<dbReference type="Proteomes" id="UP001164743">
    <property type="component" value="Chromosome 8A"/>
</dbReference>
<name>A0ABY7CQ39_9BASI</name>
<feature type="compositionally biased region" description="Polar residues" evidence="1">
    <location>
        <begin position="254"/>
        <end position="265"/>
    </location>
</feature>
<keyword evidence="3" id="KW-1185">Reference proteome</keyword>
<dbReference type="RefSeq" id="XP_053022921.1">
    <property type="nucleotide sequence ID" value="XM_053171682.1"/>
</dbReference>
<reference evidence="2" key="1">
    <citation type="submission" date="2022-10" db="EMBL/GenBank/DDBJ databases">
        <title>Puccinia triticina Genome sequencing and assembly.</title>
        <authorList>
            <person name="Li C."/>
        </authorList>
    </citation>
    <scope>NUCLEOTIDE SEQUENCE</scope>
    <source>
        <strain evidence="2">Pt15</strain>
    </source>
</reference>
<accession>A0ABY7CQ39</accession>
<feature type="region of interest" description="Disordered" evidence="1">
    <location>
        <begin position="554"/>
        <end position="583"/>
    </location>
</feature>
<evidence type="ECO:0000313" key="2">
    <source>
        <dbReference type="EMBL" id="WAQ87366.1"/>
    </source>
</evidence>
<feature type="region of interest" description="Disordered" evidence="1">
    <location>
        <begin position="174"/>
        <end position="207"/>
    </location>
</feature>
<evidence type="ECO:0000313" key="3">
    <source>
        <dbReference type="Proteomes" id="UP001164743"/>
    </source>
</evidence>
<gene>
    <name evidence="2" type="ORF">PtA15_8A270</name>
</gene>
<feature type="compositionally biased region" description="Basic and acidic residues" evidence="1">
    <location>
        <begin position="344"/>
        <end position="371"/>
    </location>
</feature>